<dbReference type="InParanoid" id="A0A316VCL4"/>
<dbReference type="OrthoDB" id="2915840at2759"/>
<dbReference type="InterPro" id="IPR000960">
    <property type="entry name" value="Flavin_mOase"/>
</dbReference>
<dbReference type="Pfam" id="PF00743">
    <property type="entry name" value="FMO-like"/>
    <property type="match status" value="1"/>
</dbReference>
<dbReference type="STRING" id="1280837.A0A316VCL4"/>
<dbReference type="InterPro" id="IPR036188">
    <property type="entry name" value="FAD/NAD-bd_sf"/>
</dbReference>
<proteinExistence type="inferred from homology"/>
<dbReference type="EMBL" id="KZ819603">
    <property type="protein sequence ID" value="PWN35407.1"/>
    <property type="molecule type" value="Genomic_DNA"/>
</dbReference>
<keyword evidence="4" id="KW-0521">NADP</keyword>
<evidence type="ECO:0000313" key="7">
    <source>
        <dbReference type="Proteomes" id="UP000245771"/>
    </source>
</evidence>
<evidence type="ECO:0000256" key="1">
    <source>
        <dbReference type="ARBA" id="ARBA00009183"/>
    </source>
</evidence>
<keyword evidence="3" id="KW-0274">FAD</keyword>
<comment type="similarity">
    <text evidence="1">Belongs to the FMO family.</text>
</comment>
<evidence type="ECO:0000256" key="5">
    <source>
        <dbReference type="ARBA" id="ARBA00023002"/>
    </source>
</evidence>
<sequence>MRIAIIGAGFSGITTAKTLRDLGHECIVLEKCSDVGGVWSSSRRYPGLHTQNTKETYCLSDLPMPKHYGQWPNGKQVQEYLEQYIEKNKMKDLIHLNTEVINVKRANHKSPLTAGVPWIITVQGDLTPIEADHLIVCTGIFSDGDVPRFEGLHEFEAQGGKVCHTSAIGANDNMKGKDVVVVGYGKSACDVANAAAEQGIAKEVTLVARRLIWKVPRKIRGLTYKWLLLTRMGEALFEYIRPGNIVESFFHRTWIGSKIRNGMMDSLEWVISGQLGLKKIDLVPRLAFETVAQSTISLSTEGLYDKVRQGRLTIKRDNYIVKLAPSPYDPKQWGAYLSSGSFVPADLILCGTGFHQKPPAFLPDEIAEQLLDKRGYWFMYRHIKPFGVPDLTFNGFGSSLFSATSSEASALWIGAYLSRGESMLPSEKEQKRITQEKLEWLEVRCQGKHSNGTNVVPFSMHTIDEVLDEAKINIGKSSKLLQWVFPINPTYYSGLSHKLANQLAKENGNKKNI</sequence>
<dbReference type="Proteomes" id="UP000245771">
    <property type="component" value="Unassembled WGS sequence"/>
</dbReference>
<dbReference type="SUPFAM" id="SSF51905">
    <property type="entry name" value="FAD/NAD(P)-binding domain"/>
    <property type="match status" value="2"/>
</dbReference>
<dbReference type="GO" id="GO:0050660">
    <property type="term" value="F:flavin adenine dinucleotide binding"/>
    <property type="evidence" value="ECO:0007669"/>
    <property type="project" value="InterPro"/>
</dbReference>
<dbReference type="InterPro" id="IPR050346">
    <property type="entry name" value="FMO-like"/>
</dbReference>
<accession>A0A316VCL4</accession>
<dbReference type="GO" id="GO:0004499">
    <property type="term" value="F:N,N-dimethylaniline monooxygenase activity"/>
    <property type="evidence" value="ECO:0007669"/>
    <property type="project" value="InterPro"/>
</dbReference>
<reference evidence="6 7" key="1">
    <citation type="journal article" date="2018" name="Mol. Biol. Evol.">
        <title>Broad Genomic Sampling Reveals a Smut Pathogenic Ancestry of the Fungal Clade Ustilaginomycotina.</title>
        <authorList>
            <person name="Kijpornyongpan T."/>
            <person name="Mondo S.J."/>
            <person name="Barry K."/>
            <person name="Sandor L."/>
            <person name="Lee J."/>
            <person name="Lipzen A."/>
            <person name="Pangilinan J."/>
            <person name="LaButti K."/>
            <person name="Hainaut M."/>
            <person name="Henrissat B."/>
            <person name="Grigoriev I.V."/>
            <person name="Spatafora J.W."/>
            <person name="Aime M.C."/>
        </authorList>
    </citation>
    <scope>NUCLEOTIDE SEQUENCE [LARGE SCALE GENOMIC DNA]</scope>
    <source>
        <strain evidence="6 7">MCA 3882</strain>
    </source>
</reference>
<protein>
    <submittedName>
        <fullName evidence="6">FAD/NAD(P)-binding domain-containing protein</fullName>
    </submittedName>
</protein>
<dbReference type="RefSeq" id="XP_025355709.1">
    <property type="nucleotide sequence ID" value="XM_025498730.1"/>
</dbReference>
<dbReference type="InterPro" id="IPR020946">
    <property type="entry name" value="Flavin_mOase-like"/>
</dbReference>
<evidence type="ECO:0000313" key="6">
    <source>
        <dbReference type="EMBL" id="PWN35407.1"/>
    </source>
</evidence>
<dbReference type="PANTHER" id="PTHR23023">
    <property type="entry name" value="DIMETHYLANILINE MONOOXYGENASE"/>
    <property type="match status" value="1"/>
</dbReference>
<name>A0A316VCL4_9BASI</name>
<keyword evidence="2" id="KW-0285">Flavoprotein</keyword>
<dbReference type="GeneID" id="37020511"/>
<evidence type="ECO:0000256" key="3">
    <source>
        <dbReference type="ARBA" id="ARBA00022827"/>
    </source>
</evidence>
<dbReference type="Gene3D" id="3.50.50.60">
    <property type="entry name" value="FAD/NAD(P)-binding domain"/>
    <property type="match status" value="1"/>
</dbReference>
<dbReference type="PRINTS" id="PR00370">
    <property type="entry name" value="FMOXYGENASE"/>
</dbReference>
<evidence type="ECO:0000256" key="4">
    <source>
        <dbReference type="ARBA" id="ARBA00022857"/>
    </source>
</evidence>
<evidence type="ECO:0000256" key="2">
    <source>
        <dbReference type="ARBA" id="ARBA00022630"/>
    </source>
</evidence>
<gene>
    <name evidence="6" type="ORF">FA14DRAFT_160561</name>
</gene>
<dbReference type="AlphaFoldDB" id="A0A316VCL4"/>
<keyword evidence="7" id="KW-1185">Reference proteome</keyword>
<organism evidence="6 7">
    <name type="scientific">Meira miltonrushii</name>
    <dbReference type="NCBI Taxonomy" id="1280837"/>
    <lineage>
        <taxon>Eukaryota</taxon>
        <taxon>Fungi</taxon>
        <taxon>Dikarya</taxon>
        <taxon>Basidiomycota</taxon>
        <taxon>Ustilaginomycotina</taxon>
        <taxon>Exobasidiomycetes</taxon>
        <taxon>Exobasidiales</taxon>
        <taxon>Brachybasidiaceae</taxon>
        <taxon>Meira</taxon>
    </lineage>
</organism>
<dbReference type="GO" id="GO:0050661">
    <property type="term" value="F:NADP binding"/>
    <property type="evidence" value="ECO:0007669"/>
    <property type="project" value="InterPro"/>
</dbReference>
<keyword evidence="5" id="KW-0560">Oxidoreductase</keyword>